<dbReference type="EC" id="3.2.1.22" evidence="5"/>
<evidence type="ECO:0000256" key="3">
    <source>
        <dbReference type="PIRSR" id="PIRSR640198-3"/>
    </source>
</evidence>
<dbReference type="PANTHER" id="PTHR13504">
    <property type="entry name" value="FIDO DOMAIN-CONTAINING PROTEIN DDB_G0283145"/>
    <property type="match status" value="1"/>
</dbReference>
<evidence type="ECO:0000256" key="2">
    <source>
        <dbReference type="PIRSR" id="PIRSR640198-2"/>
    </source>
</evidence>
<keyword evidence="2" id="KW-0547">Nucleotide-binding</keyword>
<dbReference type="AlphaFoldDB" id="A0A2W0CDY8"/>
<dbReference type="RefSeq" id="WP_110756243.1">
    <property type="nucleotide sequence ID" value="NZ_PRLG01000003.1"/>
</dbReference>
<dbReference type="InterPro" id="IPR036597">
    <property type="entry name" value="Fido-like_dom_sf"/>
</dbReference>
<feature type="binding site" evidence="2">
    <location>
        <begin position="179"/>
        <end position="186"/>
    </location>
    <ligand>
        <name>ATP</name>
        <dbReference type="ChEBI" id="CHEBI:30616"/>
    </ligand>
</feature>
<reference evidence="5 6" key="1">
    <citation type="submission" date="2018-01" db="EMBL/GenBank/DDBJ databases">
        <title>Genome sequence of the PGP bacterium Paenibacillus illinoisensis E3.</title>
        <authorList>
            <person name="Rolli E."/>
            <person name="Marasco R."/>
            <person name="Bessem C."/>
            <person name="Michoud G."/>
            <person name="Gaiarsa S."/>
            <person name="Borin S."/>
            <person name="Daffonchio D."/>
        </authorList>
    </citation>
    <scope>NUCLEOTIDE SEQUENCE [LARGE SCALE GENOMIC DNA]</scope>
    <source>
        <strain evidence="5 6">E3</strain>
    </source>
</reference>
<proteinExistence type="predicted"/>
<feature type="active site" evidence="1">
    <location>
        <position position="175"/>
    </location>
</feature>
<evidence type="ECO:0000313" key="6">
    <source>
        <dbReference type="Proteomes" id="UP000247459"/>
    </source>
</evidence>
<dbReference type="InterPro" id="IPR003812">
    <property type="entry name" value="Fido"/>
</dbReference>
<feature type="site" description="Important for autoinhibition of adenylyltransferase activity" evidence="3">
    <location>
        <position position="42"/>
    </location>
</feature>
<keyword evidence="5" id="KW-0326">Glycosidase</keyword>
<comment type="caution">
    <text evidence="5">The sequence shown here is derived from an EMBL/GenBank/DDBJ whole genome shotgun (WGS) entry which is preliminary data.</text>
</comment>
<sequence>MFEEIDALRKEVDNKRPLQPDLMNIITQKFREEWTYHSNAIEGNTFTYRETAFFLREGLTVKGKSLREHLEIVNHAEAIDYLQEVIKDRDITGRLIKDLHAILFQGVRDITFSPGDYKKEDNHVLTISGEIHQYTPAIHVSVEMEELIKWYDTQKTKMHSIELAAKFHHRLVAIHPFTDGNGRVSRLAMNLILMKKGFPPAIIRNENREEYYTALEQGDKGDLQPIIDLVATEVKHNLELILSV</sequence>
<dbReference type="GO" id="GO:0005524">
    <property type="term" value="F:ATP binding"/>
    <property type="evidence" value="ECO:0007669"/>
    <property type="project" value="UniProtKB-KW"/>
</dbReference>
<dbReference type="Gene3D" id="1.10.3290.10">
    <property type="entry name" value="Fido-like domain"/>
    <property type="match status" value="1"/>
</dbReference>
<dbReference type="OrthoDB" id="9813719at2"/>
<dbReference type="SUPFAM" id="SSF140931">
    <property type="entry name" value="Fic-like"/>
    <property type="match status" value="1"/>
</dbReference>
<accession>A0A2W0CDY8</accession>
<feature type="binding site" evidence="2">
    <location>
        <begin position="211"/>
        <end position="212"/>
    </location>
    <ligand>
        <name>ATP</name>
        <dbReference type="ChEBI" id="CHEBI:30616"/>
    </ligand>
</feature>
<evidence type="ECO:0000256" key="1">
    <source>
        <dbReference type="PIRSR" id="PIRSR640198-1"/>
    </source>
</evidence>
<feature type="domain" description="Fido" evidence="4">
    <location>
        <begin position="91"/>
        <end position="232"/>
    </location>
</feature>
<name>A0A2W0CDY8_9BACL</name>
<dbReference type="PROSITE" id="PS51459">
    <property type="entry name" value="FIDO"/>
    <property type="match status" value="1"/>
</dbReference>
<dbReference type="Proteomes" id="UP000247459">
    <property type="component" value="Unassembled WGS sequence"/>
</dbReference>
<dbReference type="InterPro" id="IPR040198">
    <property type="entry name" value="Fido_containing"/>
</dbReference>
<gene>
    <name evidence="5" type="ORF">PIL02S_00582</name>
</gene>
<keyword evidence="5" id="KW-0378">Hydrolase</keyword>
<evidence type="ECO:0000313" key="5">
    <source>
        <dbReference type="EMBL" id="PYY31030.1"/>
    </source>
</evidence>
<protein>
    <submittedName>
        <fullName evidence="5">Filamentation induced by cAMP protein Fic</fullName>
        <ecNumber evidence="5">3.2.1.22</ecNumber>
    </submittedName>
</protein>
<dbReference type="GO" id="GO:0004557">
    <property type="term" value="F:alpha-galactosidase activity"/>
    <property type="evidence" value="ECO:0007669"/>
    <property type="project" value="UniProtKB-EC"/>
</dbReference>
<organism evidence="5 6">
    <name type="scientific">Paenibacillus illinoisensis</name>
    <dbReference type="NCBI Taxonomy" id="59845"/>
    <lineage>
        <taxon>Bacteria</taxon>
        <taxon>Bacillati</taxon>
        <taxon>Bacillota</taxon>
        <taxon>Bacilli</taxon>
        <taxon>Bacillales</taxon>
        <taxon>Paenibacillaceae</taxon>
        <taxon>Paenibacillus</taxon>
    </lineage>
</organism>
<dbReference type="PANTHER" id="PTHR13504:SF38">
    <property type="entry name" value="FIDO DOMAIN-CONTAINING PROTEIN"/>
    <property type="match status" value="1"/>
</dbReference>
<dbReference type="Pfam" id="PF02661">
    <property type="entry name" value="Fic"/>
    <property type="match status" value="1"/>
</dbReference>
<evidence type="ECO:0000259" key="4">
    <source>
        <dbReference type="PROSITE" id="PS51459"/>
    </source>
</evidence>
<keyword evidence="2" id="KW-0067">ATP-binding</keyword>
<dbReference type="EMBL" id="PRLG01000003">
    <property type="protein sequence ID" value="PYY31030.1"/>
    <property type="molecule type" value="Genomic_DNA"/>
</dbReference>